<dbReference type="GO" id="GO:0000049">
    <property type="term" value="F:tRNA binding"/>
    <property type="evidence" value="ECO:0007669"/>
    <property type="project" value="TreeGrafter"/>
</dbReference>
<proteinExistence type="predicted"/>
<accession>A0A831WVM8</accession>
<feature type="non-terminal residue" evidence="3">
    <location>
        <position position="1"/>
    </location>
</feature>
<feature type="coiled-coil region" evidence="1">
    <location>
        <begin position="240"/>
        <end position="270"/>
    </location>
</feature>
<sequence length="413" mass="47147">HDRCISSFKKLTEKEPQRFSRNILRELEKLAYDEQHFLEQLSAQTRGHTDGNLAAFFPGFDKSLQKELYRRAGNDTSDRNIYRVFVSMFHELLDPVPAIVTDPRTGPGLTILETSSEAERFDSVIDTYEAYCGKTWQFEHLDRRIREFRQTLQQREKKARNLIIAQSRQELEAAAERYTNNGHLLLAQPDPSLHASSPLVVADLFSEGNSEIGIDLDERLSLKENAERYFRKAAKARSKSNMILQQNRQAEAELNEAERLLSELERLSTMDSCREFLERHGSPRGTAAKQKKASGRQQPFRTVDISPATTLYLGKNATGNDQLTFRFAKPHDIWLHARGTSGSHGILKGCSMQNRTDITRAAEIVAYHSPARHSELVPVSVTEKKYIRKFSRSAPGQVKIEREEVIMVHPRPA</sequence>
<dbReference type="InterPro" id="IPR051608">
    <property type="entry name" value="RQC_Subunit_NEMF"/>
</dbReference>
<dbReference type="Proteomes" id="UP000886335">
    <property type="component" value="Unassembled WGS sequence"/>
</dbReference>
<dbReference type="GO" id="GO:0043023">
    <property type="term" value="F:ribosomal large subunit binding"/>
    <property type="evidence" value="ECO:0007669"/>
    <property type="project" value="TreeGrafter"/>
</dbReference>
<dbReference type="EMBL" id="DSBW01000188">
    <property type="protein sequence ID" value="HED31736.1"/>
    <property type="molecule type" value="Genomic_DNA"/>
</dbReference>
<organism evidence="3">
    <name type="scientific">Prosthecochloris aestuarii</name>
    <dbReference type="NCBI Taxonomy" id="1102"/>
    <lineage>
        <taxon>Bacteria</taxon>
        <taxon>Pseudomonadati</taxon>
        <taxon>Chlorobiota</taxon>
        <taxon>Chlorobiia</taxon>
        <taxon>Chlorobiales</taxon>
        <taxon>Chlorobiaceae</taxon>
        <taxon>Prosthecochloris</taxon>
    </lineage>
</organism>
<dbReference type="GO" id="GO:0072344">
    <property type="term" value="P:rescue of stalled ribosome"/>
    <property type="evidence" value="ECO:0007669"/>
    <property type="project" value="TreeGrafter"/>
</dbReference>
<gene>
    <name evidence="3" type="ORF">ENN50_08705</name>
</gene>
<dbReference type="Pfam" id="PF05833">
    <property type="entry name" value="NFACT_N"/>
    <property type="match status" value="1"/>
</dbReference>
<dbReference type="GO" id="GO:1990112">
    <property type="term" value="C:RQC complex"/>
    <property type="evidence" value="ECO:0007669"/>
    <property type="project" value="TreeGrafter"/>
</dbReference>
<name>A0A831WVM8_PROAE</name>
<evidence type="ECO:0000256" key="1">
    <source>
        <dbReference type="SAM" id="Coils"/>
    </source>
</evidence>
<keyword evidence="1" id="KW-0175">Coiled coil</keyword>
<comment type="caution">
    <text evidence="3">The sequence shown here is derived from an EMBL/GenBank/DDBJ whole genome shotgun (WGS) entry which is preliminary data.</text>
</comment>
<protein>
    <submittedName>
        <fullName evidence="3">DUF814 domain-containing protein</fullName>
    </submittedName>
</protein>
<evidence type="ECO:0000256" key="2">
    <source>
        <dbReference type="SAM" id="MobiDB-lite"/>
    </source>
</evidence>
<reference evidence="3" key="1">
    <citation type="journal article" date="2020" name="mSystems">
        <title>Genome- and Community-Level Interaction Insights into Carbon Utilization and Element Cycling Functions of Hydrothermarchaeota in Hydrothermal Sediment.</title>
        <authorList>
            <person name="Zhou Z."/>
            <person name="Liu Y."/>
            <person name="Xu W."/>
            <person name="Pan J."/>
            <person name="Luo Z.H."/>
            <person name="Li M."/>
        </authorList>
    </citation>
    <scope>NUCLEOTIDE SEQUENCE [LARGE SCALE GENOMIC DNA]</scope>
    <source>
        <strain evidence="3">SpSt-1181</strain>
    </source>
</reference>
<dbReference type="AlphaFoldDB" id="A0A831WVM8"/>
<feature type="region of interest" description="Disordered" evidence="2">
    <location>
        <begin position="279"/>
        <end position="301"/>
    </location>
</feature>
<dbReference type="PANTHER" id="PTHR15239">
    <property type="entry name" value="NUCLEAR EXPORT MEDIATOR FACTOR NEMF"/>
    <property type="match status" value="1"/>
</dbReference>
<evidence type="ECO:0000313" key="3">
    <source>
        <dbReference type="EMBL" id="HED31736.1"/>
    </source>
</evidence>
<dbReference type="PANTHER" id="PTHR15239:SF6">
    <property type="entry name" value="RIBOSOME QUALITY CONTROL COMPLEX SUBUNIT NEMF"/>
    <property type="match status" value="1"/>
</dbReference>